<dbReference type="SUPFAM" id="SSF51445">
    <property type="entry name" value="(Trans)glycosidases"/>
    <property type="match status" value="1"/>
</dbReference>
<accession>A3LR83</accession>
<dbReference type="eggNOG" id="ENOG502QRZZ">
    <property type="taxonomic scope" value="Eukaryota"/>
</dbReference>
<dbReference type="GeneID" id="4837805"/>
<dbReference type="Pfam" id="PF03198">
    <property type="entry name" value="Glyco_hydro_72"/>
    <property type="match status" value="1"/>
</dbReference>
<evidence type="ECO:0000256" key="4">
    <source>
        <dbReference type="ARBA" id="ARBA00022729"/>
    </source>
</evidence>
<dbReference type="FunCoup" id="A3LR83">
    <property type="interactions" value="51"/>
</dbReference>
<dbReference type="InterPro" id="IPR012946">
    <property type="entry name" value="X8"/>
</dbReference>
<reference evidence="9 10" key="1">
    <citation type="journal article" date="2007" name="Nat. Biotechnol.">
        <title>Genome sequence of the lignocellulose-bioconverting and xylose-fermenting yeast Pichia stipitis.</title>
        <authorList>
            <person name="Jeffries T.W."/>
            <person name="Grigoriev I.V."/>
            <person name="Grimwood J."/>
            <person name="Laplaza J.M."/>
            <person name="Aerts A."/>
            <person name="Salamov A."/>
            <person name="Schmutz J."/>
            <person name="Lindquist E."/>
            <person name="Dehal P."/>
            <person name="Shapiro H."/>
            <person name="Jin Y.S."/>
            <person name="Passoth V."/>
            <person name="Richardson P.M."/>
        </authorList>
    </citation>
    <scope>NUCLEOTIDE SEQUENCE [LARGE SCALE GENOMIC DNA]</scope>
    <source>
        <strain evidence="10">ATCC 58785 / CBS 6054 / NBRC 10063 / NRRL Y-11545</strain>
    </source>
</reference>
<proteinExistence type="inferred from homology"/>
<dbReference type="GO" id="GO:0098552">
    <property type="term" value="C:side of membrane"/>
    <property type="evidence" value="ECO:0007669"/>
    <property type="project" value="UniProtKB-KW"/>
</dbReference>
<gene>
    <name evidence="9" type="ORF">PICST_16361</name>
</gene>
<dbReference type="HOGENOM" id="CLU_021855_2_0_1"/>
<comment type="similarity">
    <text evidence="2 7">Belongs to the glycosyl hydrolase 72 family.</text>
</comment>
<keyword evidence="4" id="KW-0732">Signal</keyword>
<keyword evidence="10" id="KW-1185">Reference proteome</keyword>
<comment type="subcellular location">
    <subcellularLocation>
        <location evidence="7">Cell membrane</location>
        <topology evidence="7">Lipid-anchor</topology>
        <topology evidence="7">GPI-anchor</topology>
    </subcellularLocation>
    <subcellularLocation>
        <location evidence="1">Membrane</location>
        <topology evidence="1">Lipid-anchor</topology>
        <topology evidence="1">GPI-anchor</topology>
    </subcellularLocation>
</comment>
<dbReference type="Gene3D" id="3.20.20.80">
    <property type="entry name" value="Glycosidases"/>
    <property type="match status" value="1"/>
</dbReference>
<dbReference type="GO" id="GO:0005886">
    <property type="term" value="C:plasma membrane"/>
    <property type="evidence" value="ECO:0007669"/>
    <property type="project" value="UniProtKB-SubCell"/>
</dbReference>
<dbReference type="EMBL" id="CP000497">
    <property type="protein sequence ID" value="ABN65694.2"/>
    <property type="molecule type" value="Genomic_DNA"/>
</dbReference>
<evidence type="ECO:0000256" key="1">
    <source>
        <dbReference type="ARBA" id="ARBA00004589"/>
    </source>
</evidence>
<dbReference type="PANTHER" id="PTHR31468:SF10">
    <property type="entry name" value="1,3-BETA-GLUCANOSYLTRANSFERASE GAS2"/>
    <property type="match status" value="1"/>
</dbReference>
<keyword evidence="3 7" id="KW-0336">GPI-anchor</keyword>
<dbReference type="RefSeq" id="XP_001383723.2">
    <property type="nucleotide sequence ID" value="XM_001383686.1"/>
</dbReference>
<keyword evidence="7" id="KW-0472">Membrane</keyword>
<dbReference type="GO" id="GO:0030476">
    <property type="term" value="P:ascospore wall assembly"/>
    <property type="evidence" value="ECO:0007669"/>
    <property type="project" value="EnsemblFungi"/>
</dbReference>
<dbReference type="InterPro" id="IPR004886">
    <property type="entry name" value="Glucanosyltransferase"/>
</dbReference>
<name>A3LR83_PICST</name>
<dbReference type="KEGG" id="pic:PICST_16361"/>
<dbReference type="SMART" id="SM00768">
    <property type="entry name" value="X8"/>
    <property type="match status" value="1"/>
</dbReference>
<dbReference type="Proteomes" id="UP000002258">
    <property type="component" value="Chromosome 3"/>
</dbReference>
<dbReference type="GO" id="GO:0030445">
    <property type="term" value="C:yeast-form cell wall"/>
    <property type="evidence" value="ECO:0007669"/>
    <property type="project" value="UniProtKB-ARBA"/>
</dbReference>
<dbReference type="OrthoDB" id="421038at2759"/>
<feature type="non-terminal residue" evidence="9">
    <location>
        <position position="1"/>
    </location>
</feature>
<keyword evidence="5" id="KW-1015">Disulfide bond</keyword>
<evidence type="ECO:0000259" key="8">
    <source>
        <dbReference type="SMART" id="SM00768"/>
    </source>
</evidence>
<dbReference type="AlphaFoldDB" id="A3LR83"/>
<dbReference type="InParanoid" id="A3LR83"/>
<evidence type="ECO:0000256" key="7">
    <source>
        <dbReference type="RuleBase" id="RU361209"/>
    </source>
</evidence>
<evidence type="ECO:0000313" key="9">
    <source>
        <dbReference type="EMBL" id="ABN65694.2"/>
    </source>
</evidence>
<dbReference type="InterPro" id="IPR017853">
    <property type="entry name" value="GH"/>
</dbReference>
<evidence type="ECO:0000256" key="3">
    <source>
        <dbReference type="ARBA" id="ARBA00022622"/>
    </source>
</evidence>
<organism evidence="9 10">
    <name type="scientific">Scheffersomyces stipitis (strain ATCC 58785 / CBS 6054 / NBRC 10063 / NRRL Y-11545)</name>
    <name type="common">Yeast</name>
    <name type="synonym">Pichia stipitis</name>
    <dbReference type="NCBI Taxonomy" id="322104"/>
    <lineage>
        <taxon>Eukaryota</taxon>
        <taxon>Fungi</taxon>
        <taxon>Dikarya</taxon>
        <taxon>Ascomycota</taxon>
        <taxon>Saccharomycotina</taxon>
        <taxon>Pichiomycetes</taxon>
        <taxon>Debaryomycetaceae</taxon>
        <taxon>Scheffersomyces</taxon>
    </lineage>
</organism>
<dbReference type="GO" id="GO:1903561">
    <property type="term" value="C:extracellular vesicle"/>
    <property type="evidence" value="ECO:0007669"/>
    <property type="project" value="UniProtKB-ARBA"/>
</dbReference>
<dbReference type="FunFam" id="3.20.20.80:FF:000038">
    <property type="entry name" value="1,3-beta-glucanosyltransferase"/>
    <property type="match status" value="1"/>
</dbReference>
<evidence type="ECO:0000256" key="2">
    <source>
        <dbReference type="ARBA" id="ARBA00007528"/>
    </source>
</evidence>
<dbReference type="OMA" id="ICLRDIP"/>
<evidence type="ECO:0000256" key="5">
    <source>
        <dbReference type="ARBA" id="ARBA00023157"/>
    </source>
</evidence>
<dbReference type="Gene3D" id="1.20.58.1040">
    <property type="match status" value="1"/>
</dbReference>
<keyword evidence="6" id="KW-0325">Glycoprotein</keyword>
<evidence type="ECO:0000256" key="6">
    <source>
        <dbReference type="ARBA" id="ARBA00023180"/>
    </source>
</evidence>
<protein>
    <recommendedName>
        <fullName evidence="7">1,3-beta-glucanosyltransferase</fullName>
        <ecNumber evidence="7">2.4.1.-</ecNumber>
    </recommendedName>
</protein>
<evidence type="ECO:0000313" key="10">
    <source>
        <dbReference type="Proteomes" id="UP000002258"/>
    </source>
</evidence>
<keyword evidence="7" id="KW-0449">Lipoprotein</keyword>
<dbReference type="GO" id="GO:0071970">
    <property type="term" value="P:fungal-type cell wall (1-&gt;3)-beta-D-glucan biosynthetic process"/>
    <property type="evidence" value="ECO:0007669"/>
    <property type="project" value="TreeGrafter"/>
</dbReference>
<feature type="domain" description="X8" evidence="8">
    <location>
        <begin position="363"/>
        <end position="430"/>
    </location>
</feature>
<keyword evidence="7" id="KW-0808">Transferase</keyword>
<dbReference type="EC" id="2.4.1.-" evidence="7"/>
<dbReference type="STRING" id="322104.A3LR83"/>
<sequence length="433" mass="48596">ISTIDIVGNKFFYNDTGEQFFLKGIAYQRSRREGEDFDRSKEVPYIDSLANITTCLRDLPLLVELGVNVIRVYQIDPNADHDICMNALASKGIYVLADMAESEMSIVRNNPNWDTTLYTRYTSVVDALHKYNNLLGLIAGNEVTNTKYNTDASPFVRAAIRDVRKYIKNSGYRKIPLGYASNDDPEIRKSLSNYFVCEDPATRCSTADFFGLNTYEWCGYSTYATSGYRDLTIEYSKFPVPIFFSEFGCNAVSPRPFTEVEALYGSTMAKVWSGGIVYEYFQEVNNYGVVKENDDGSVAKLEDFEFLKQRYNSVIPQGITAAEESAREIPKLNCSGQNDIWKANTSLPLIPSSGKCDCIYESFKCTANPANLDNDLLKEICSNIDCSEISANGTTGVYGPYSDCSLQQKLSYVLNKQYIEGGNKTELCDYDGK</sequence>
<dbReference type="PANTHER" id="PTHR31468">
    <property type="entry name" value="1,3-BETA-GLUCANOSYLTRANSFERASE GAS1"/>
    <property type="match status" value="1"/>
</dbReference>
<comment type="function">
    <text evidence="7">Splits internally a 1,3-beta-glucan molecule and transfers the newly generated reducing end (the donor) to the non-reducing end of another 1,3-beta-glucan molecule (the acceptor) forming a 1,3-beta linkage, resulting in the elongation of 1,3-beta-glucan chains in the cell wall.</text>
</comment>
<dbReference type="GO" id="GO:0042124">
    <property type="term" value="F:1,3-beta-glucanosyltransferase activity"/>
    <property type="evidence" value="ECO:0007669"/>
    <property type="project" value="EnsemblFungi"/>
</dbReference>
<feature type="non-terminal residue" evidence="9">
    <location>
        <position position="433"/>
    </location>
</feature>
<dbReference type="Pfam" id="PF07983">
    <property type="entry name" value="X8"/>
    <property type="match status" value="1"/>
</dbReference>